<evidence type="ECO:0000256" key="3">
    <source>
        <dbReference type="ARBA" id="ARBA00022737"/>
    </source>
</evidence>
<feature type="domain" description="PGG" evidence="7">
    <location>
        <begin position="81"/>
        <end position="126"/>
    </location>
</feature>
<evidence type="ECO:0000313" key="9">
    <source>
        <dbReference type="Proteomes" id="UP001227230"/>
    </source>
</evidence>
<name>A0ABY9CQI6_VITVI</name>
<evidence type="ECO:0000256" key="5">
    <source>
        <dbReference type="ARBA" id="ARBA00023043"/>
    </source>
</evidence>
<dbReference type="Proteomes" id="UP001227230">
    <property type="component" value="Chromosome 11"/>
</dbReference>
<keyword evidence="5" id="KW-0040">ANK repeat</keyword>
<proteinExistence type="predicted"/>
<dbReference type="Pfam" id="PF13962">
    <property type="entry name" value="PGG"/>
    <property type="match status" value="1"/>
</dbReference>
<keyword evidence="4" id="KW-1133">Transmembrane helix</keyword>
<comment type="subcellular location">
    <subcellularLocation>
        <location evidence="1">Membrane</location>
        <topology evidence="1">Multi-pass membrane protein</topology>
    </subcellularLocation>
</comment>
<organism evidence="8 9">
    <name type="scientific">Vitis vinifera</name>
    <name type="common">Grape</name>
    <dbReference type="NCBI Taxonomy" id="29760"/>
    <lineage>
        <taxon>Eukaryota</taxon>
        <taxon>Viridiplantae</taxon>
        <taxon>Streptophyta</taxon>
        <taxon>Embryophyta</taxon>
        <taxon>Tracheophyta</taxon>
        <taxon>Spermatophyta</taxon>
        <taxon>Magnoliopsida</taxon>
        <taxon>eudicotyledons</taxon>
        <taxon>Gunneridae</taxon>
        <taxon>Pentapetalae</taxon>
        <taxon>rosids</taxon>
        <taxon>Vitales</taxon>
        <taxon>Vitaceae</taxon>
        <taxon>Viteae</taxon>
        <taxon>Vitis</taxon>
    </lineage>
</organism>
<dbReference type="PANTHER" id="PTHR24186">
    <property type="entry name" value="PROTEIN PHOSPHATASE 1 REGULATORY SUBUNIT"/>
    <property type="match status" value="1"/>
</dbReference>
<sequence length="142" mass="15222">MSGFTAFDILMQSPRDLRDMDIEDYLLGAGALSSRDLNMILPDGVPVKSPITKGLASPEIKALASSKSIGKIPAKKHKNTDWLGRKRSALMVVASLLATVAFQAGISPPGGVWQDDLTVDSDGNSVENPQSWYCCNAMQPES</sequence>
<protein>
    <recommendedName>
        <fullName evidence="7">PGG domain-containing protein</fullName>
    </recommendedName>
</protein>
<keyword evidence="3" id="KW-0677">Repeat</keyword>
<reference evidence="8 9" key="1">
    <citation type="journal article" date="2023" name="Hortic Res">
        <title>The complete reference genome for grapevine (Vitis vinifera L.) genetics and breeding.</title>
        <authorList>
            <person name="Shi X."/>
            <person name="Cao S."/>
            <person name="Wang X."/>
            <person name="Huang S."/>
            <person name="Wang Y."/>
            <person name="Liu Z."/>
            <person name="Liu W."/>
            <person name="Leng X."/>
            <person name="Peng Y."/>
            <person name="Wang N."/>
            <person name="Wang Y."/>
            <person name="Ma Z."/>
            <person name="Xu X."/>
            <person name="Zhang F."/>
            <person name="Xue H."/>
            <person name="Zhong H."/>
            <person name="Wang Y."/>
            <person name="Zhang K."/>
            <person name="Velt A."/>
            <person name="Avia K."/>
            <person name="Holtgrawe D."/>
            <person name="Grimplet J."/>
            <person name="Matus J.T."/>
            <person name="Ware D."/>
            <person name="Wu X."/>
            <person name="Wang H."/>
            <person name="Liu C."/>
            <person name="Fang Y."/>
            <person name="Rustenholz C."/>
            <person name="Cheng Z."/>
            <person name="Xiao H."/>
            <person name="Zhou Y."/>
        </authorList>
    </citation>
    <scope>NUCLEOTIDE SEQUENCE [LARGE SCALE GENOMIC DNA]</scope>
    <source>
        <strain evidence="9">cv. Pinot noir / PN40024</strain>
        <tissue evidence="8">Leaf</tissue>
    </source>
</reference>
<evidence type="ECO:0000313" key="8">
    <source>
        <dbReference type="EMBL" id="WJZ97737.1"/>
    </source>
</evidence>
<evidence type="ECO:0000256" key="1">
    <source>
        <dbReference type="ARBA" id="ARBA00004141"/>
    </source>
</evidence>
<evidence type="ECO:0000256" key="2">
    <source>
        <dbReference type="ARBA" id="ARBA00022692"/>
    </source>
</evidence>
<dbReference type="EMBL" id="CP126658">
    <property type="protein sequence ID" value="WJZ97737.1"/>
    <property type="molecule type" value="Genomic_DNA"/>
</dbReference>
<dbReference type="InterPro" id="IPR026961">
    <property type="entry name" value="PGG_dom"/>
</dbReference>
<evidence type="ECO:0000259" key="7">
    <source>
        <dbReference type="Pfam" id="PF13962"/>
    </source>
</evidence>
<accession>A0ABY9CQI6</accession>
<dbReference type="PANTHER" id="PTHR24186:SF37">
    <property type="entry name" value="PGG DOMAIN-CONTAINING PROTEIN"/>
    <property type="match status" value="1"/>
</dbReference>
<evidence type="ECO:0000256" key="6">
    <source>
        <dbReference type="ARBA" id="ARBA00023136"/>
    </source>
</evidence>
<gene>
    <name evidence="8" type="ORF">VitviT2T_016318</name>
</gene>
<keyword evidence="6" id="KW-0472">Membrane</keyword>
<evidence type="ECO:0000256" key="4">
    <source>
        <dbReference type="ARBA" id="ARBA00022989"/>
    </source>
</evidence>
<keyword evidence="2" id="KW-0812">Transmembrane</keyword>
<keyword evidence="9" id="KW-1185">Reference proteome</keyword>